<evidence type="ECO:0000313" key="3">
    <source>
        <dbReference type="Proteomes" id="UP000050525"/>
    </source>
</evidence>
<evidence type="ECO:0000313" key="2">
    <source>
        <dbReference type="EMBL" id="KYO41945.1"/>
    </source>
</evidence>
<gene>
    <name evidence="2" type="ORF">Y1Q_0002612</name>
</gene>
<name>A0A151NZU5_ALLMI</name>
<organism evidence="2 3">
    <name type="scientific">Alligator mississippiensis</name>
    <name type="common">American alligator</name>
    <dbReference type="NCBI Taxonomy" id="8496"/>
    <lineage>
        <taxon>Eukaryota</taxon>
        <taxon>Metazoa</taxon>
        <taxon>Chordata</taxon>
        <taxon>Craniata</taxon>
        <taxon>Vertebrata</taxon>
        <taxon>Euteleostomi</taxon>
        <taxon>Archelosauria</taxon>
        <taxon>Archosauria</taxon>
        <taxon>Crocodylia</taxon>
        <taxon>Alligatoridae</taxon>
        <taxon>Alligatorinae</taxon>
        <taxon>Alligator</taxon>
    </lineage>
</organism>
<dbReference type="SMART" id="SM01289">
    <property type="entry name" value="PYRIN"/>
    <property type="match status" value="1"/>
</dbReference>
<dbReference type="Pfam" id="PF02758">
    <property type="entry name" value="PYRIN"/>
    <property type="match status" value="1"/>
</dbReference>
<evidence type="ECO:0000259" key="1">
    <source>
        <dbReference type="SMART" id="SM01289"/>
    </source>
</evidence>
<keyword evidence="3" id="KW-1185">Reference proteome</keyword>
<dbReference type="InterPro" id="IPR011029">
    <property type="entry name" value="DEATH-like_dom_sf"/>
</dbReference>
<accession>A0A151NZU5</accession>
<dbReference type="Gene3D" id="1.10.533.10">
    <property type="entry name" value="Death Domain, Fas"/>
    <property type="match status" value="1"/>
</dbReference>
<sequence length="85" mass="9987">MAMAEQLLRLLQELDDDQFQHFKFLLEHSARSQAIPHGDPARASCPRTVELMLQYYAQHAMSLARKLLERIPRLDLVQQFRPLQD</sequence>
<protein>
    <recommendedName>
        <fullName evidence="1">Pyrin domain-containing protein</fullName>
    </recommendedName>
</protein>
<dbReference type="EMBL" id="AKHW03001485">
    <property type="protein sequence ID" value="KYO41945.1"/>
    <property type="molecule type" value="Genomic_DNA"/>
</dbReference>
<comment type="caution">
    <text evidence="2">The sequence shown here is derived from an EMBL/GenBank/DDBJ whole genome shotgun (WGS) entry which is preliminary data.</text>
</comment>
<dbReference type="InterPro" id="IPR004020">
    <property type="entry name" value="DAPIN"/>
</dbReference>
<feature type="domain" description="Pyrin" evidence="1">
    <location>
        <begin position="3"/>
        <end position="82"/>
    </location>
</feature>
<reference evidence="2 3" key="1">
    <citation type="journal article" date="2012" name="Genome Biol.">
        <title>Sequencing three crocodilian genomes to illuminate the evolution of archosaurs and amniotes.</title>
        <authorList>
            <person name="St John J.A."/>
            <person name="Braun E.L."/>
            <person name="Isberg S.R."/>
            <person name="Miles L.G."/>
            <person name="Chong A.Y."/>
            <person name="Gongora J."/>
            <person name="Dalzell P."/>
            <person name="Moran C."/>
            <person name="Bed'hom B."/>
            <person name="Abzhanov A."/>
            <person name="Burgess S.C."/>
            <person name="Cooksey A.M."/>
            <person name="Castoe T.A."/>
            <person name="Crawford N.G."/>
            <person name="Densmore L.D."/>
            <person name="Drew J.C."/>
            <person name="Edwards S.V."/>
            <person name="Faircloth B.C."/>
            <person name="Fujita M.K."/>
            <person name="Greenwold M.J."/>
            <person name="Hoffmann F.G."/>
            <person name="Howard J.M."/>
            <person name="Iguchi T."/>
            <person name="Janes D.E."/>
            <person name="Khan S.Y."/>
            <person name="Kohno S."/>
            <person name="de Koning A.J."/>
            <person name="Lance S.L."/>
            <person name="McCarthy F.M."/>
            <person name="McCormack J.E."/>
            <person name="Merchant M.E."/>
            <person name="Peterson D.G."/>
            <person name="Pollock D.D."/>
            <person name="Pourmand N."/>
            <person name="Raney B.J."/>
            <person name="Roessler K.A."/>
            <person name="Sanford J.R."/>
            <person name="Sawyer R.H."/>
            <person name="Schmidt C.J."/>
            <person name="Triplett E.W."/>
            <person name="Tuberville T.D."/>
            <person name="Venegas-Anaya M."/>
            <person name="Howard J.T."/>
            <person name="Jarvis E.D."/>
            <person name="Guillette L.J.Jr."/>
            <person name="Glenn T.C."/>
            <person name="Green R.E."/>
            <person name="Ray D.A."/>
        </authorList>
    </citation>
    <scope>NUCLEOTIDE SEQUENCE [LARGE SCALE GENOMIC DNA]</scope>
    <source>
        <strain evidence="2">KSC_2009_1</strain>
    </source>
</reference>
<dbReference type="Proteomes" id="UP000050525">
    <property type="component" value="Unassembled WGS sequence"/>
</dbReference>
<dbReference type="AlphaFoldDB" id="A0A151NZU5"/>
<dbReference type="SUPFAM" id="SSF47986">
    <property type="entry name" value="DEATH domain"/>
    <property type="match status" value="1"/>
</dbReference>
<proteinExistence type="predicted"/>